<dbReference type="SUPFAM" id="SSF51161">
    <property type="entry name" value="Trimeric LpxA-like enzymes"/>
    <property type="match status" value="1"/>
</dbReference>
<feature type="non-terminal residue" evidence="1">
    <location>
        <position position="50"/>
    </location>
</feature>
<accession>A0A9N9JM92</accession>
<evidence type="ECO:0000313" key="1">
    <source>
        <dbReference type="EMBL" id="CAG8788751.1"/>
    </source>
</evidence>
<protein>
    <submittedName>
        <fullName evidence="1">6068_t:CDS:1</fullName>
    </submittedName>
</protein>
<organism evidence="1 2">
    <name type="scientific">Acaulospora morrowiae</name>
    <dbReference type="NCBI Taxonomy" id="94023"/>
    <lineage>
        <taxon>Eukaryota</taxon>
        <taxon>Fungi</taxon>
        <taxon>Fungi incertae sedis</taxon>
        <taxon>Mucoromycota</taxon>
        <taxon>Glomeromycotina</taxon>
        <taxon>Glomeromycetes</taxon>
        <taxon>Diversisporales</taxon>
        <taxon>Acaulosporaceae</taxon>
        <taxon>Acaulospora</taxon>
    </lineage>
</organism>
<dbReference type="Gene3D" id="2.160.10.10">
    <property type="entry name" value="Hexapeptide repeat proteins"/>
    <property type="match status" value="1"/>
</dbReference>
<reference evidence="1" key="1">
    <citation type="submission" date="2021-06" db="EMBL/GenBank/DDBJ databases">
        <authorList>
            <person name="Kallberg Y."/>
            <person name="Tangrot J."/>
            <person name="Rosling A."/>
        </authorList>
    </citation>
    <scope>NUCLEOTIDE SEQUENCE</scope>
    <source>
        <strain evidence="1">CL551</strain>
    </source>
</reference>
<dbReference type="InterPro" id="IPR011004">
    <property type="entry name" value="Trimer_LpxA-like_sf"/>
</dbReference>
<dbReference type="EMBL" id="CAJVPV010059309">
    <property type="protein sequence ID" value="CAG8788751.1"/>
    <property type="molecule type" value="Genomic_DNA"/>
</dbReference>
<comment type="caution">
    <text evidence="1">The sequence shown here is derived from an EMBL/GenBank/DDBJ whole genome shotgun (WGS) entry which is preliminary data.</text>
</comment>
<feature type="non-terminal residue" evidence="1">
    <location>
        <position position="1"/>
    </location>
</feature>
<evidence type="ECO:0000313" key="2">
    <source>
        <dbReference type="Proteomes" id="UP000789342"/>
    </source>
</evidence>
<dbReference type="AlphaFoldDB" id="A0A9N9JM92"/>
<gene>
    <name evidence="1" type="ORF">AMORRO_LOCUS17956</name>
</gene>
<name>A0A9N9JM92_9GLOM</name>
<dbReference type="OrthoDB" id="25818at2759"/>
<proteinExistence type="predicted"/>
<dbReference type="Proteomes" id="UP000789342">
    <property type="component" value="Unassembled WGS sequence"/>
</dbReference>
<sequence length="50" mass="5797">GYNIHIGNSLYSNFNCIILDCNHVDIRDRVMFNPNVEEKVKSDELAFPIK</sequence>
<keyword evidence="2" id="KW-1185">Reference proteome</keyword>